<dbReference type="Proteomes" id="UP001168575">
    <property type="component" value="Unassembled WGS sequence"/>
</dbReference>
<dbReference type="Gene3D" id="3.10.180.10">
    <property type="entry name" value="2,3-Dihydroxybiphenyl 1,2-Dioxygenase, domain 1"/>
    <property type="match status" value="2"/>
</dbReference>
<evidence type="ECO:0000313" key="2">
    <source>
        <dbReference type="EMBL" id="MDO4842002.1"/>
    </source>
</evidence>
<comment type="caution">
    <text evidence="2">The sequence shown here is derived from an EMBL/GenBank/DDBJ whole genome shotgun (WGS) entry which is preliminary data.</text>
</comment>
<name>A0AA43RHN5_9ACTN</name>
<dbReference type="InterPro" id="IPR004360">
    <property type="entry name" value="Glyas_Fos-R_dOase_dom"/>
</dbReference>
<feature type="domain" description="VOC" evidence="1">
    <location>
        <begin position="160"/>
        <end position="305"/>
    </location>
</feature>
<dbReference type="InterPro" id="IPR037523">
    <property type="entry name" value="VOC_core"/>
</dbReference>
<reference evidence="2" key="1">
    <citation type="submission" date="2023-07" db="EMBL/GenBank/DDBJ databases">
        <title>Between Cages and Wild: Unraveling the Impact of Captivity on Animal Microbiomes and Antimicrobial Resistance.</title>
        <authorList>
            <person name="Schmartz G.P."/>
            <person name="Rehner J."/>
            <person name="Schuff M.J."/>
            <person name="Becker S.L."/>
            <person name="Kravczyk M."/>
            <person name="Gurevich A."/>
            <person name="Francke R."/>
            <person name="Mueller R."/>
            <person name="Keller V."/>
            <person name="Keller A."/>
        </authorList>
    </citation>
    <scope>NUCLEOTIDE SEQUENCE</scope>
    <source>
        <strain evidence="2">S12M_St_49</strain>
    </source>
</reference>
<dbReference type="PROSITE" id="PS51819">
    <property type="entry name" value="VOC"/>
    <property type="match status" value="1"/>
</dbReference>
<protein>
    <submittedName>
        <fullName evidence="2">VOC family protein</fullName>
    </submittedName>
</protein>
<dbReference type="SUPFAM" id="SSF54593">
    <property type="entry name" value="Glyoxalase/Bleomycin resistance protein/Dihydroxybiphenyl dioxygenase"/>
    <property type="match status" value="2"/>
</dbReference>
<evidence type="ECO:0000313" key="3">
    <source>
        <dbReference type="Proteomes" id="UP001168575"/>
    </source>
</evidence>
<dbReference type="EMBL" id="JAUMVS010000076">
    <property type="protein sequence ID" value="MDO4842002.1"/>
    <property type="molecule type" value="Genomic_DNA"/>
</dbReference>
<evidence type="ECO:0000259" key="1">
    <source>
        <dbReference type="PROSITE" id="PS51819"/>
    </source>
</evidence>
<organism evidence="2 3">
    <name type="scientific">Phoenicibacter congonensis</name>
    <dbReference type="NCBI Taxonomy" id="1944646"/>
    <lineage>
        <taxon>Bacteria</taxon>
        <taxon>Bacillati</taxon>
        <taxon>Actinomycetota</taxon>
        <taxon>Coriobacteriia</taxon>
        <taxon>Eggerthellales</taxon>
        <taxon>Eggerthellaceae</taxon>
        <taxon>Phoenicibacter</taxon>
    </lineage>
</organism>
<proteinExistence type="predicted"/>
<sequence length="306" mass="34432">MTYSGILRICISVKELKSSVDFYCKYMHFQVIARGSYDEDTVKTLYKLDNSTAQYCILKNSEQDSVLQLIEFSANSGKYIRDIAKPWDYGYLDIAVQSSDNMKACLDFSGMGYKFLSAPVHYCADWINMDVSEGVMLGPDKLPIAMIQRLKEPIPQIDGYFGNLTDCAQVMRDMDEAKKFYGDILGRKLVFDDTMPDGLVDPVVQVPYGTHSRLAMFLTPGCPVVELIHYSIEGESLKNVVKPENLGIFATCFTTDDLEATLSVCDDNGFETIRPIAEHKLEPYGKIRSAWVNGPSDTIVEFFQIV</sequence>
<gene>
    <name evidence="2" type="ORF">Q3982_04920</name>
</gene>
<dbReference type="Pfam" id="PF00903">
    <property type="entry name" value="Glyoxalase"/>
    <property type="match status" value="2"/>
</dbReference>
<accession>A0AA43RHN5</accession>
<dbReference type="InterPro" id="IPR029068">
    <property type="entry name" value="Glyas_Bleomycin-R_OHBP_Dase"/>
</dbReference>
<dbReference type="AlphaFoldDB" id="A0AA43RHN5"/>
<keyword evidence="3" id="KW-1185">Reference proteome</keyword>